<evidence type="ECO:0000313" key="11">
    <source>
        <dbReference type="EMBL" id="AIG00298.1"/>
    </source>
</evidence>
<dbReference type="Proteomes" id="UP000264779">
    <property type="component" value="Unassembled WGS sequence"/>
</dbReference>
<reference evidence="15 16" key="2">
    <citation type="journal article" date="2018" name="Nat. Biotechnol.">
        <title>A standardized bacterial taxonomy based on genome phylogeny substantially revises the tree of life.</title>
        <authorList>
            <person name="Parks D.H."/>
            <person name="Chuvochina M."/>
            <person name="Waite D.W."/>
            <person name="Rinke C."/>
            <person name="Skarshewski A."/>
            <person name="Chaumeil P.A."/>
            <person name="Hugenholtz P."/>
        </authorList>
    </citation>
    <scope>NUCLEOTIDE SEQUENCE [LARGE SCALE GENOMIC DNA]</scope>
    <source>
        <strain evidence="13">UBA11621</strain>
        <strain evidence="12">UBA11978</strain>
    </source>
</reference>
<dbReference type="PROSITE" id="PS51194">
    <property type="entry name" value="HELICASE_CTER"/>
    <property type="match status" value="1"/>
</dbReference>
<dbReference type="InterPro" id="IPR001650">
    <property type="entry name" value="Helicase_C-like"/>
</dbReference>
<evidence type="ECO:0000256" key="1">
    <source>
        <dbReference type="ARBA" id="ARBA00022741"/>
    </source>
</evidence>
<feature type="domain" description="Helicase ATP-binding" evidence="8">
    <location>
        <begin position="35"/>
        <end position="206"/>
    </location>
</feature>
<dbReference type="PROSITE" id="PS00039">
    <property type="entry name" value="DEAD_ATP_HELICASE"/>
    <property type="match status" value="1"/>
</dbReference>
<proteinExistence type="inferred from homology"/>
<dbReference type="PATRIC" id="fig|589873.4.peg.407"/>
<dbReference type="Pfam" id="PF03880">
    <property type="entry name" value="DbpA"/>
    <property type="match status" value="1"/>
</dbReference>
<keyword evidence="14" id="KW-1185">Reference proteome</keyword>
<organism evidence="11 14">
    <name type="scientific">Alteromonas australica</name>
    <dbReference type="NCBI Taxonomy" id="589873"/>
    <lineage>
        <taxon>Bacteria</taxon>
        <taxon>Pseudomonadati</taxon>
        <taxon>Pseudomonadota</taxon>
        <taxon>Gammaproteobacteria</taxon>
        <taxon>Alteromonadales</taxon>
        <taxon>Alteromonadaceae</taxon>
        <taxon>Alteromonas/Salinimonas group</taxon>
        <taxon>Alteromonas</taxon>
    </lineage>
</organism>
<evidence type="ECO:0000259" key="10">
    <source>
        <dbReference type="PROSITE" id="PS51195"/>
    </source>
</evidence>
<dbReference type="PROSITE" id="PS51195">
    <property type="entry name" value="Q_MOTIF"/>
    <property type="match status" value="1"/>
</dbReference>
<dbReference type="AlphaFoldDB" id="A0A075PAE3"/>
<evidence type="ECO:0000259" key="8">
    <source>
        <dbReference type="PROSITE" id="PS51192"/>
    </source>
</evidence>
<comment type="similarity">
    <text evidence="5 7">Belongs to the DEAD box helicase family.</text>
</comment>
<dbReference type="CDD" id="cd18787">
    <property type="entry name" value="SF2_C_DEAD"/>
    <property type="match status" value="1"/>
</dbReference>
<dbReference type="InterPro" id="IPR012677">
    <property type="entry name" value="Nucleotide-bd_a/b_plait_sf"/>
</dbReference>
<evidence type="ECO:0000313" key="14">
    <source>
        <dbReference type="Proteomes" id="UP000056090"/>
    </source>
</evidence>
<keyword evidence="2 7" id="KW-0378">Hydrolase</keyword>
<reference evidence="11 14" key="1">
    <citation type="submission" date="2014-06" db="EMBL/GenBank/DDBJ databases">
        <title>Genomes of Alteromonas australica, a world apart.</title>
        <authorList>
            <person name="Gonzaga A."/>
            <person name="Lopez-Perez M."/>
            <person name="Rodriguez-Valera F."/>
        </authorList>
    </citation>
    <scope>NUCLEOTIDE SEQUENCE [LARGE SCALE GENOMIC DNA]</scope>
    <source>
        <strain evidence="11 14">H 17</strain>
    </source>
</reference>
<dbReference type="EMBL" id="DONK01000110">
    <property type="protein sequence ID" value="HBU51076.1"/>
    <property type="molecule type" value="Genomic_DNA"/>
</dbReference>
<dbReference type="KEGG" id="aaus:EP12_01885"/>
<evidence type="ECO:0000259" key="9">
    <source>
        <dbReference type="PROSITE" id="PS51194"/>
    </source>
</evidence>
<dbReference type="Gene3D" id="3.30.70.330">
    <property type="match status" value="1"/>
</dbReference>
<dbReference type="Pfam" id="PF00271">
    <property type="entry name" value="Helicase_C"/>
    <property type="match status" value="1"/>
</dbReference>
<keyword evidence="3 7" id="KW-0347">Helicase</keyword>
<dbReference type="InterPro" id="IPR050079">
    <property type="entry name" value="DEAD_box_RNA_helicase"/>
</dbReference>
<keyword evidence="1 7" id="KW-0547">Nucleotide-binding</keyword>
<evidence type="ECO:0000313" key="15">
    <source>
        <dbReference type="Proteomes" id="UP000263517"/>
    </source>
</evidence>
<evidence type="ECO:0000256" key="2">
    <source>
        <dbReference type="ARBA" id="ARBA00022801"/>
    </source>
</evidence>
<keyword evidence="4 7" id="KW-0067">ATP-binding</keyword>
<dbReference type="STRING" id="589873.EP12_01885"/>
<name>A0A075PAE3_9ALTE</name>
<dbReference type="SMART" id="SM00490">
    <property type="entry name" value="HELICc"/>
    <property type="match status" value="1"/>
</dbReference>
<feature type="domain" description="DEAD-box RNA helicase Q" evidence="10">
    <location>
        <begin position="4"/>
        <end position="32"/>
    </location>
</feature>
<dbReference type="GO" id="GO:0005524">
    <property type="term" value="F:ATP binding"/>
    <property type="evidence" value="ECO:0007669"/>
    <property type="project" value="UniProtKB-KW"/>
</dbReference>
<feature type="short sequence motif" description="Q motif" evidence="6">
    <location>
        <begin position="4"/>
        <end position="32"/>
    </location>
</feature>
<dbReference type="PROSITE" id="PS51192">
    <property type="entry name" value="HELICASE_ATP_BIND_1"/>
    <property type="match status" value="1"/>
</dbReference>
<evidence type="ECO:0000256" key="5">
    <source>
        <dbReference type="ARBA" id="ARBA00038437"/>
    </source>
</evidence>
<evidence type="ECO:0000256" key="4">
    <source>
        <dbReference type="ARBA" id="ARBA00022840"/>
    </source>
</evidence>
<dbReference type="GO" id="GO:0003676">
    <property type="term" value="F:nucleic acid binding"/>
    <property type="evidence" value="ECO:0007669"/>
    <property type="project" value="InterPro"/>
</dbReference>
<dbReference type="CDD" id="cd00268">
    <property type="entry name" value="DEADc"/>
    <property type="match status" value="1"/>
</dbReference>
<evidence type="ECO:0000313" key="16">
    <source>
        <dbReference type="Proteomes" id="UP000264779"/>
    </source>
</evidence>
<dbReference type="PANTHER" id="PTHR47959">
    <property type="entry name" value="ATP-DEPENDENT RNA HELICASE RHLE-RELATED"/>
    <property type="match status" value="1"/>
</dbReference>
<dbReference type="Proteomes" id="UP000263517">
    <property type="component" value="Unassembled WGS sequence"/>
</dbReference>
<dbReference type="InterPro" id="IPR027417">
    <property type="entry name" value="P-loop_NTPase"/>
</dbReference>
<dbReference type="InterPro" id="IPR000629">
    <property type="entry name" value="RNA-helicase_DEAD-box_CS"/>
</dbReference>
<dbReference type="PANTHER" id="PTHR47959:SF1">
    <property type="entry name" value="ATP-DEPENDENT RNA HELICASE DBPA"/>
    <property type="match status" value="1"/>
</dbReference>
<dbReference type="KEGG" id="aal:EP13_17315"/>
<dbReference type="GO" id="GO:0016787">
    <property type="term" value="F:hydrolase activity"/>
    <property type="evidence" value="ECO:0007669"/>
    <property type="project" value="UniProtKB-KW"/>
</dbReference>
<dbReference type="InterPro" id="IPR011545">
    <property type="entry name" value="DEAD/DEAH_box_helicase_dom"/>
</dbReference>
<dbReference type="RefSeq" id="WP_044058309.1">
    <property type="nucleotide sequence ID" value="NZ_CAJXAX010000031.1"/>
</dbReference>
<sequence length="459" mass="50316">MTVETIKHLDINPDIQRALDAQGIYTLSPIQAQSLPHALAGKDVIGQAQTGSGKTLCFVIPALEKIDQSNFSVQVVMLCPTRELADQVAQQCRNAAKQIGNIKVLTLCGGQPMGPQIQSLKHGAHIIVGTPGRVMDHVERRRLDLSNVTLRVLDEADRMLDMGFEEALDVIFSPMPNTVQTLLFSATFTEQIERIAEQNLTDPVTCKVEAAINKPAITQLGYKVLPHTRIQTLKALLTHYQPKNAIVFCNRRVQVNEVVEELTEEGFSAAGLQGDMEQIARTAVLMQFASDALQVLVATDVAARGLDIDDIECVINYTVSEEPETHIHRIGRTARAGAKGTAITLVGDEEEHFLRKIEVLQESDIEMKGAQALRFHKNRIVLPDFTCISLGAGKKQKLRPGDLVGALTKDAGIPGDDVGKIAVQNSMSFVALKTRSVKRAMALFRDGKIKGKRVRARKL</sequence>
<evidence type="ECO:0000256" key="7">
    <source>
        <dbReference type="RuleBase" id="RU000492"/>
    </source>
</evidence>
<dbReference type="InterPro" id="IPR044742">
    <property type="entry name" value="DEAD/DEAH_RhlB"/>
</dbReference>
<evidence type="ECO:0000313" key="12">
    <source>
        <dbReference type="EMBL" id="HAW77535.1"/>
    </source>
</evidence>
<dbReference type="NCBIfam" id="NF008744">
    <property type="entry name" value="PRK11776.1"/>
    <property type="match status" value="1"/>
</dbReference>
<evidence type="ECO:0000256" key="3">
    <source>
        <dbReference type="ARBA" id="ARBA00022806"/>
    </source>
</evidence>
<dbReference type="OrthoDB" id="9805696at2"/>
<dbReference type="Pfam" id="PF00270">
    <property type="entry name" value="DEAD"/>
    <property type="match status" value="1"/>
</dbReference>
<dbReference type="InterPro" id="IPR014001">
    <property type="entry name" value="Helicase_ATP-bd"/>
</dbReference>
<dbReference type="SMART" id="SM00487">
    <property type="entry name" value="DEXDc"/>
    <property type="match status" value="1"/>
</dbReference>
<dbReference type="Gene3D" id="3.40.50.300">
    <property type="entry name" value="P-loop containing nucleotide triphosphate hydrolases"/>
    <property type="match status" value="2"/>
</dbReference>
<dbReference type="GO" id="GO:0005829">
    <property type="term" value="C:cytosol"/>
    <property type="evidence" value="ECO:0007669"/>
    <property type="project" value="TreeGrafter"/>
</dbReference>
<dbReference type="EMBL" id="DNAN01000613">
    <property type="protein sequence ID" value="HAW77535.1"/>
    <property type="molecule type" value="Genomic_DNA"/>
</dbReference>
<accession>A0A075PAE3</accession>
<evidence type="ECO:0000313" key="13">
    <source>
        <dbReference type="EMBL" id="HBU51076.1"/>
    </source>
</evidence>
<dbReference type="GO" id="GO:0003724">
    <property type="term" value="F:RNA helicase activity"/>
    <property type="evidence" value="ECO:0007669"/>
    <property type="project" value="InterPro"/>
</dbReference>
<protein>
    <submittedName>
        <fullName evidence="11 12">RNA helicase</fullName>
    </submittedName>
</protein>
<dbReference type="Proteomes" id="UP000056090">
    <property type="component" value="Chromosome"/>
</dbReference>
<dbReference type="SUPFAM" id="SSF52540">
    <property type="entry name" value="P-loop containing nucleoside triphosphate hydrolases"/>
    <property type="match status" value="1"/>
</dbReference>
<dbReference type="eggNOG" id="COG0513">
    <property type="taxonomic scope" value="Bacteria"/>
</dbReference>
<dbReference type="InterPro" id="IPR005580">
    <property type="entry name" value="DbpA/CsdA_RNA-bd_dom"/>
</dbReference>
<dbReference type="InterPro" id="IPR014014">
    <property type="entry name" value="RNA_helicase_DEAD_Q_motif"/>
</dbReference>
<gene>
    <name evidence="12" type="ORF">DCW74_17610</name>
    <name evidence="13" type="ORF">DEB45_07435</name>
    <name evidence="11" type="ORF">EP13_17315</name>
</gene>
<dbReference type="EMBL" id="CP008849">
    <property type="protein sequence ID" value="AIG00298.1"/>
    <property type="molecule type" value="Genomic_DNA"/>
</dbReference>
<evidence type="ECO:0000256" key="6">
    <source>
        <dbReference type="PROSITE-ProRule" id="PRU00552"/>
    </source>
</evidence>
<feature type="domain" description="Helicase C-terminal" evidence="9">
    <location>
        <begin position="232"/>
        <end position="381"/>
    </location>
</feature>
<dbReference type="GeneID" id="78256640"/>